<dbReference type="InterPro" id="IPR036702">
    <property type="entry name" value="ComB-like_sf"/>
</dbReference>
<keyword evidence="10" id="KW-1185">Reference proteome</keyword>
<name>A0ABQ4NCH1_9BACL</name>
<dbReference type="EMBL" id="BOVJ01000158">
    <property type="protein sequence ID" value="GIQ65921.1"/>
    <property type="molecule type" value="Genomic_DNA"/>
</dbReference>
<evidence type="ECO:0000256" key="6">
    <source>
        <dbReference type="ARBA" id="ARBA00022842"/>
    </source>
</evidence>
<evidence type="ECO:0000256" key="3">
    <source>
        <dbReference type="ARBA" id="ARBA00012953"/>
    </source>
</evidence>
<evidence type="ECO:0000256" key="7">
    <source>
        <dbReference type="ARBA" id="ARBA00033711"/>
    </source>
</evidence>
<reference evidence="9 10" key="1">
    <citation type="submission" date="2021-04" db="EMBL/GenBank/DDBJ databases">
        <title>Draft genome sequence of Paenibacillus cisolokensis, LC2-13A.</title>
        <authorList>
            <person name="Uke A."/>
            <person name="Chhe C."/>
            <person name="Baramee S."/>
            <person name="Kosugi A."/>
        </authorList>
    </citation>
    <scope>NUCLEOTIDE SEQUENCE [LARGE SCALE GENOMIC DNA]</scope>
    <source>
        <strain evidence="9 10">LC2-13A</strain>
    </source>
</reference>
<accession>A0ABQ4NCH1</accession>
<dbReference type="PANTHER" id="PTHR37311:SF1">
    <property type="entry name" value="2-PHOSPHOSULFOLACTATE PHOSPHATASE-RELATED"/>
    <property type="match status" value="1"/>
</dbReference>
<dbReference type="Pfam" id="PF04029">
    <property type="entry name" value="2-ph_phosp"/>
    <property type="match status" value="1"/>
</dbReference>
<dbReference type="PANTHER" id="PTHR37311">
    <property type="entry name" value="2-PHOSPHOSULFOLACTATE PHOSPHATASE-RELATED"/>
    <property type="match status" value="1"/>
</dbReference>
<evidence type="ECO:0000313" key="9">
    <source>
        <dbReference type="EMBL" id="GIQ65921.1"/>
    </source>
</evidence>
<dbReference type="RefSeq" id="WP_244863677.1">
    <property type="nucleotide sequence ID" value="NZ_BOVJ01000158.1"/>
</dbReference>
<comment type="caution">
    <text evidence="9">The sequence shown here is derived from an EMBL/GenBank/DDBJ whole genome shotgun (WGS) entry which is preliminary data.</text>
</comment>
<dbReference type="HAMAP" id="MF_00490">
    <property type="entry name" value="ComB"/>
    <property type="match status" value="1"/>
</dbReference>
<gene>
    <name evidence="8 9" type="primary">comB</name>
    <name evidence="9" type="ORF">PACILC2_44890</name>
</gene>
<evidence type="ECO:0000256" key="4">
    <source>
        <dbReference type="ARBA" id="ARBA00021948"/>
    </source>
</evidence>
<keyword evidence="6 8" id="KW-0460">Magnesium</keyword>
<sequence length="250" mass="25978">MPDGEGGYERNMRVDVIATLEDAEAGRFAGRTAIVIDALRATSTIVTALANGADEVVPALTADEAAALRRPGDILGGERDGRAVPGFDCGNSPSDYAPEIVSGRRIVLTTTNGTRAIRLAANADGLLAGSFLNALACARSALAGGRDIVILCAGSRGQFALEDGLCAGAIADRMRQLTSGKLELDDFGSAMLALYRERSHTLTDALRRSSGGRKLAQLGMEADVEACARVDICRTVPWRTESGALAGGRG</sequence>
<evidence type="ECO:0000256" key="5">
    <source>
        <dbReference type="ARBA" id="ARBA00022801"/>
    </source>
</evidence>
<evidence type="ECO:0000256" key="8">
    <source>
        <dbReference type="HAMAP-Rule" id="MF_00490"/>
    </source>
</evidence>
<dbReference type="EC" id="3.1.3.71" evidence="3 8"/>
<comment type="catalytic activity">
    <reaction evidence="7 8">
        <text>(2R)-O-phospho-3-sulfolactate + H2O = (2R)-3-sulfolactate + phosphate</text>
        <dbReference type="Rhea" id="RHEA:23416"/>
        <dbReference type="ChEBI" id="CHEBI:15377"/>
        <dbReference type="ChEBI" id="CHEBI:15597"/>
        <dbReference type="ChEBI" id="CHEBI:43474"/>
        <dbReference type="ChEBI" id="CHEBI:58738"/>
        <dbReference type="EC" id="3.1.3.71"/>
    </reaction>
</comment>
<dbReference type="Proteomes" id="UP000680304">
    <property type="component" value="Unassembled WGS sequence"/>
</dbReference>
<comment type="cofactor">
    <cofactor evidence="1 8">
        <name>Mg(2+)</name>
        <dbReference type="ChEBI" id="CHEBI:18420"/>
    </cofactor>
</comment>
<proteinExistence type="inferred from homology"/>
<dbReference type="SUPFAM" id="SSF142823">
    <property type="entry name" value="ComB-like"/>
    <property type="match status" value="1"/>
</dbReference>
<protein>
    <recommendedName>
        <fullName evidence="4 8">Probable 2-phosphosulfolactate phosphatase</fullName>
        <ecNumber evidence="3 8">3.1.3.71</ecNumber>
    </recommendedName>
</protein>
<evidence type="ECO:0000256" key="2">
    <source>
        <dbReference type="ARBA" id="ARBA00009997"/>
    </source>
</evidence>
<keyword evidence="5 8" id="KW-0378">Hydrolase</keyword>
<dbReference type="Gene3D" id="3.90.1560.10">
    <property type="entry name" value="ComB-like"/>
    <property type="match status" value="1"/>
</dbReference>
<comment type="similarity">
    <text evidence="2 8">Belongs to the ComB family.</text>
</comment>
<dbReference type="InterPro" id="IPR005238">
    <property type="entry name" value="ComB-like"/>
</dbReference>
<evidence type="ECO:0000313" key="10">
    <source>
        <dbReference type="Proteomes" id="UP000680304"/>
    </source>
</evidence>
<organism evidence="9 10">
    <name type="scientific">Paenibacillus cisolokensis</name>
    <dbReference type="NCBI Taxonomy" id="1658519"/>
    <lineage>
        <taxon>Bacteria</taxon>
        <taxon>Bacillati</taxon>
        <taxon>Bacillota</taxon>
        <taxon>Bacilli</taxon>
        <taxon>Bacillales</taxon>
        <taxon>Paenibacillaceae</taxon>
        <taxon>Paenibacillus</taxon>
    </lineage>
</organism>
<evidence type="ECO:0000256" key="1">
    <source>
        <dbReference type="ARBA" id="ARBA00001946"/>
    </source>
</evidence>